<reference evidence="5" key="2">
    <citation type="submission" date="2009-11" db="EMBL/GenBank/DDBJ databases">
        <title>The Genome Sequence of Allomyces macrogynus strain ATCC 38327.</title>
        <authorList>
            <consortium name="The Broad Institute Genome Sequencing Platform"/>
            <person name="Russ C."/>
            <person name="Cuomo C."/>
            <person name="Shea T."/>
            <person name="Young S.K."/>
            <person name="Zeng Q."/>
            <person name="Koehrsen M."/>
            <person name="Haas B."/>
            <person name="Borodovsky M."/>
            <person name="Guigo R."/>
            <person name="Alvarado L."/>
            <person name="Berlin A."/>
            <person name="Borenstein D."/>
            <person name="Chen Z."/>
            <person name="Engels R."/>
            <person name="Freedman E."/>
            <person name="Gellesch M."/>
            <person name="Goldberg J."/>
            <person name="Griggs A."/>
            <person name="Gujja S."/>
            <person name="Heiman D."/>
            <person name="Hepburn T."/>
            <person name="Howarth C."/>
            <person name="Jen D."/>
            <person name="Larson L."/>
            <person name="Lewis B."/>
            <person name="Mehta T."/>
            <person name="Park D."/>
            <person name="Pearson M."/>
            <person name="Roberts A."/>
            <person name="Saif S."/>
            <person name="Shenoy N."/>
            <person name="Sisk P."/>
            <person name="Stolte C."/>
            <person name="Sykes S."/>
            <person name="Walk T."/>
            <person name="White J."/>
            <person name="Yandava C."/>
            <person name="Burger G."/>
            <person name="Gray M.W."/>
            <person name="Holland P.W.H."/>
            <person name="King N."/>
            <person name="Lang F.B.F."/>
            <person name="Roger A.J."/>
            <person name="Ruiz-Trillo I."/>
            <person name="Lander E."/>
            <person name="Nusbaum C."/>
        </authorList>
    </citation>
    <scope>NUCLEOTIDE SEQUENCE [LARGE SCALE GENOMIC DNA]</scope>
    <source>
        <strain evidence="5">ATCC 38327</strain>
    </source>
</reference>
<keyword evidence="2" id="KW-1133">Transmembrane helix</keyword>
<dbReference type="GO" id="GO:0016287">
    <property type="term" value="F:glycerone-phosphate O-acyltransferase activity"/>
    <property type="evidence" value="ECO:0007669"/>
    <property type="project" value="TreeGrafter"/>
</dbReference>
<protein>
    <recommendedName>
        <fullName evidence="3">Phospholipid/glycerol acyltransferase domain-containing protein</fullName>
    </recommendedName>
</protein>
<dbReference type="eggNOG" id="ENOG502QQ2N">
    <property type="taxonomic scope" value="Eukaryota"/>
</dbReference>
<dbReference type="GO" id="GO:0004366">
    <property type="term" value="F:glycerol-3-phosphate O-acyltransferase activity"/>
    <property type="evidence" value="ECO:0007669"/>
    <property type="project" value="TreeGrafter"/>
</dbReference>
<dbReference type="EMBL" id="GG745329">
    <property type="protein sequence ID" value="KNE55871.1"/>
    <property type="molecule type" value="Genomic_DNA"/>
</dbReference>
<dbReference type="VEuPathDB" id="FungiDB:AMAG_01739"/>
<feature type="transmembrane region" description="Helical" evidence="2">
    <location>
        <begin position="470"/>
        <end position="492"/>
    </location>
</feature>
<dbReference type="OMA" id="IMALGCM"/>
<gene>
    <name evidence="4" type="ORF">AMAG_01739</name>
</gene>
<feature type="transmembrane region" description="Helical" evidence="2">
    <location>
        <begin position="416"/>
        <end position="440"/>
    </location>
</feature>
<evidence type="ECO:0000313" key="4">
    <source>
        <dbReference type="EMBL" id="KNE55871.1"/>
    </source>
</evidence>
<keyword evidence="2" id="KW-0472">Membrane</keyword>
<dbReference type="Pfam" id="PF01553">
    <property type="entry name" value="Acyltransferase"/>
    <property type="match status" value="1"/>
</dbReference>
<feature type="transmembrane region" description="Helical" evidence="2">
    <location>
        <begin position="6"/>
        <end position="23"/>
    </location>
</feature>
<evidence type="ECO:0000256" key="1">
    <source>
        <dbReference type="SAM" id="MobiDB-lite"/>
    </source>
</evidence>
<feature type="transmembrane region" description="Helical" evidence="2">
    <location>
        <begin position="504"/>
        <end position="524"/>
    </location>
</feature>
<evidence type="ECO:0000256" key="2">
    <source>
        <dbReference type="SAM" id="Phobius"/>
    </source>
</evidence>
<feature type="region of interest" description="Disordered" evidence="1">
    <location>
        <begin position="672"/>
        <end position="725"/>
    </location>
</feature>
<organism evidence="4 5">
    <name type="scientific">Allomyces macrogynus (strain ATCC 38327)</name>
    <name type="common">Allomyces javanicus var. macrogynus</name>
    <dbReference type="NCBI Taxonomy" id="578462"/>
    <lineage>
        <taxon>Eukaryota</taxon>
        <taxon>Fungi</taxon>
        <taxon>Fungi incertae sedis</taxon>
        <taxon>Blastocladiomycota</taxon>
        <taxon>Blastocladiomycetes</taxon>
        <taxon>Blastocladiales</taxon>
        <taxon>Blastocladiaceae</taxon>
        <taxon>Allomyces</taxon>
    </lineage>
</organism>
<dbReference type="GO" id="GO:0008654">
    <property type="term" value="P:phospholipid biosynthetic process"/>
    <property type="evidence" value="ECO:0007669"/>
    <property type="project" value="TreeGrafter"/>
</dbReference>
<dbReference type="STRING" id="578462.A0A0L0S0H6"/>
<dbReference type="InterPro" id="IPR002123">
    <property type="entry name" value="Plipid/glycerol_acylTrfase"/>
</dbReference>
<evidence type="ECO:0000313" key="5">
    <source>
        <dbReference type="Proteomes" id="UP000054350"/>
    </source>
</evidence>
<dbReference type="PANTHER" id="PTHR31605">
    <property type="entry name" value="GLYCEROL-3-PHOSPHATE O-ACYLTRANSFERASE 1"/>
    <property type="match status" value="1"/>
</dbReference>
<feature type="domain" description="Phospholipid/glycerol acyltransferase" evidence="3">
    <location>
        <begin position="41"/>
        <end position="270"/>
    </location>
</feature>
<reference evidence="4 5" key="1">
    <citation type="submission" date="2009-11" db="EMBL/GenBank/DDBJ databases">
        <title>Annotation of Allomyces macrogynus ATCC 38327.</title>
        <authorList>
            <consortium name="The Broad Institute Genome Sequencing Platform"/>
            <person name="Russ C."/>
            <person name="Cuomo C."/>
            <person name="Burger G."/>
            <person name="Gray M.W."/>
            <person name="Holland P.W.H."/>
            <person name="King N."/>
            <person name="Lang F.B.F."/>
            <person name="Roger A.J."/>
            <person name="Ruiz-Trillo I."/>
            <person name="Young S.K."/>
            <person name="Zeng Q."/>
            <person name="Gargeya S."/>
            <person name="Fitzgerald M."/>
            <person name="Haas B."/>
            <person name="Abouelleil A."/>
            <person name="Alvarado L."/>
            <person name="Arachchi H.M."/>
            <person name="Berlin A."/>
            <person name="Chapman S.B."/>
            <person name="Gearin G."/>
            <person name="Goldberg J."/>
            <person name="Griggs A."/>
            <person name="Gujja S."/>
            <person name="Hansen M."/>
            <person name="Heiman D."/>
            <person name="Howarth C."/>
            <person name="Larimer J."/>
            <person name="Lui A."/>
            <person name="MacDonald P.J.P."/>
            <person name="McCowen C."/>
            <person name="Montmayeur A."/>
            <person name="Murphy C."/>
            <person name="Neiman D."/>
            <person name="Pearson M."/>
            <person name="Priest M."/>
            <person name="Roberts A."/>
            <person name="Saif S."/>
            <person name="Shea T."/>
            <person name="Sisk P."/>
            <person name="Stolte C."/>
            <person name="Sykes S."/>
            <person name="Wortman J."/>
            <person name="Nusbaum C."/>
            <person name="Birren B."/>
        </authorList>
    </citation>
    <scope>NUCLEOTIDE SEQUENCE [LARGE SCALE GENOMIC DNA]</scope>
    <source>
        <strain evidence="4 5">ATCC 38327</strain>
    </source>
</reference>
<accession>A0A0L0S0H6</accession>
<dbReference type="SMART" id="SM00563">
    <property type="entry name" value="PlsC"/>
    <property type="match status" value="1"/>
</dbReference>
<dbReference type="SUPFAM" id="SSF69593">
    <property type="entry name" value="Glycerol-3-phosphate (1)-acyltransferase"/>
    <property type="match status" value="2"/>
</dbReference>
<dbReference type="InterPro" id="IPR052744">
    <property type="entry name" value="GPAT/DAPAT"/>
</dbReference>
<sequence length="776" mass="83390">MAMNAFLYDVLAALFSFVVGIFFREIRARGSQHIPKTGPVIFVAAPHHNQFVDPLMLIRTARRRVGFLSAQKSMDRRYVGTFIKALGAIGVTRAIDIAVKLPARIWLPDPANAPDLLEAVPGSTGADVDFEHWAKLGKIAPGHSLLLVIPPAAGASGPGTDVTLEIAAVEGATRLRLRRAVTDTDVVTALLLPTGLAARVAPKVDYAQMYEAVYDRLHTGECIGIFPEGGSHDRSELLPFKAGAAIMALGAMEKYADLDVKLVPVGLSYFHAHRFRSRAVVEYGAPISVPREWVEMYRAGGADKRAACKNVLDLVQAAVANVTVTAPDYATLQVIQAVRRLYRPLNRKLTLVQKLELTRRLMRGYLHYKSDPRVKDLEQKVLYYNQLLRYHGLQDHQVERTAIGGMRALGLLMYRLALLTLMGLVALPGTILNAPIAVAASRISKRKAKEALAASTVKIEGRDVLATWKLLVALGLVPLVHILYTLLTWVVVRFVVQWPAPWTWFVPLFELTALPYLSLVAVSWGETGADIYKSLAPLLYSVLPTRWTSSHNLRQVRRQLERDLNDVVNDLGPTLFPDFKTFFLKDTEIPAAQQSAAGLQRVSSWVTSWLVQPAGAAAAAVSSSRSGLQLATSAVVARAANLVMAATSSASTSPSAETDQLDLTPFFVSAPHSHAASPTSTGVASPRSPTGAGSPRMPAPSSPSPARRVPVKDTGEESSDDDDGLVVVKAADVMKSAAAVVAAPSPSSPPAPVAVVANGVPAAAVADVPEPREAAV</sequence>
<name>A0A0L0S0H6_ALLM3</name>
<dbReference type="OrthoDB" id="2427554at2759"/>
<evidence type="ECO:0000259" key="3">
    <source>
        <dbReference type="SMART" id="SM00563"/>
    </source>
</evidence>
<keyword evidence="5" id="KW-1185">Reference proteome</keyword>
<dbReference type="Proteomes" id="UP000054350">
    <property type="component" value="Unassembled WGS sequence"/>
</dbReference>
<keyword evidence="2" id="KW-0812">Transmembrane</keyword>
<proteinExistence type="predicted"/>
<feature type="compositionally biased region" description="Low complexity" evidence="1">
    <location>
        <begin position="672"/>
        <end position="681"/>
    </location>
</feature>
<dbReference type="PANTHER" id="PTHR31605:SF0">
    <property type="entry name" value="GLYCEROL-3-PHOSPHATE O-ACYLTRANSFERASE 1"/>
    <property type="match status" value="1"/>
</dbReference>
<dbReference type="AlphaFoldDB" id="A0A0L0S0H6"/>